<evidence type="ECO:0000259" key="2">
    <source>
        <dbReference type="PROSITE" id="PS50888"/>
    </source>
</evidence>
<evidence type="ECO:0000256" key="1">
    <source>
        <dbReference type="SAM" id="MobiDB-lite"/>
    </source>
</evidence>
<dbReference type="Gene3D" id="4.10.280.10">
    <property type="entry name" value="Helix-loop-helix DNA-binding domain"/>
    <property type="match status" value="1"/>
</dbReference>
<dbReference type="Proteomes" id="UP001302812">
    <property type="component" value="Unassembled WGS sequence"/>
</dbReference>
<dbReference type="GeneID" id="89933261"/>
<dbReference type="GO" id="GO:0046983">
    <property type="term" value="F:protein dimerization activity"/>
    <property type="evidence" value="ECO:0007669"/>
    <property type="project" value="InterPro"/>
</dbReference>
<comment type="caution">
    <text evidence="3">The sequence shown here is derived from an EMBL/GenBank/DDBJ whole genome shotgun (WGS) entry which is preliminary data.</text>
</comment>
<evidence type="ECO:0000313" key="3">
    <source>
        <dbReference type="EMBL" id="KAK4110319.1"/>
    </source>
</evidence>
<accession>A0AAN6QHK2</accession>
<dbReference type="EMBL" id="MU853351">
    <property type="protein sequence ID" value="KAK4110319.1"/>
    <property type="molecule type" value="Genomic_DNA"/>
</dbReference>
<dbReference type="InterPro" id="IPR036638">
    <property type="entry name" value="HLH_DNA-bd_sf"/>
</dbReference>
<dbReference type="Pfam" id="PF00010">
    <property type="entry name" value="HLH"/>
    <property type="match status" value="1"/>
</dbReference>
<keyword evidence="4" id="KW-1185">Reference proteome</keyword>
<dbReference type="PROSITE" id="PS50888">
    <property type="entry name" value="BHLH"/>
    <property type="match status" value="1"/>
</dbReference>
<dbReference type="SMART" id="SM00353">
    <property type="entry name" value="HLH"/>
    <property type="match status" value="1"/>
</dbReference>
<protein>
    <recommendedName>
        <fullName evidence="2">BHLH domain-containing protein</fullName>
    </recommendedName>
</protein>
<evidence type="ECO:0000313" key="4">
    <source>
        <dbReference type="Proteomes" id="UP001302812"/>
    </source>
</evidence>
<sequence length="340" mass="37230">MHSASVDSPPYSPSLDYDCSFPERHFLSRESPADGSHQAGMPSLVDSAPGPSQSEVDKACEPSFPSVWPLDWTAQPQTLFLQNGTSAPNLTAENNILPSLLHQTARPMQEEWGMFREQSPGAGFWDLTPPDSVEDDSDSMLSPRDSPQKFSSQMTAWQTLQGLRRRSLHRVAKPLRVPAPTYGPALQTGVHANGYAASDLGFSDSVAAILLDNVNTAHDGAEIDIVFQDSASASKDDSKRIAHKLSEKSRRNRLTLAIREIQKLLPAEGTRQEADPLARPGMPVSKLDVVEMAIGFIKDLKERNTAMEKKIREVEAILAECHCRREKGDSETSSPGISTN</sequence>
<dbReference type="SUPFAM" id="SSF47459">
    <property type="entry name" value="HLH, helix-loop-helix DNA-binding domain"/>
    <property type="match status" value="1"/>
</dbReference>
<organism evidence="3 4">
    <name type="scientific">Canariomyces notabilis</name>
    <dbReference type="NCBI Taxonomy" id="2074819"/>
    <lineage>
        <taxon>Eukaryota</taxon>
        <taxon>Fungi</taxon>
        <taxon>Dikarya</taxon>
        <taxon>Ascomycota</taxon>
        <taxon>Pezizomycotina</taxon>
        <taxon>Sordariomycetes</taxon>
        <taxon>Sordariomycetidae</taxon>
        <taxon>Sordariales</taxon>
        <taxon>Chaetomiaceae</taxon>
        <taxon>Canariomyces</taxon>
    </lineage>
</organism>
<dbReference type="AlphaFoldDB" id="A0AAN6QHK2"/>
<reference evidence="3" key="2">
    <citation type="submission" date="2023-05" db="EMBL/GenBank/DDBJ databases">
        <authorList>
            <consortium name="Lawrence Berkeley National Laboratory"/>
            <person name="Steindorff A."/>
            <person name="Hensen N."/>
            <person name="Bonometti L."/>
            <person name="Westerberg I."/>
            <person name="Brannstrom I.O."/>
            <person name="Guillou S."/>
            <person name="Cros-Aarteil S."/>
            <person name="Calhoun S."/>
            <person name="Haridas S."/>
            <person name="Kuo A."/>
            <person name="Mondo S."/>
            <person name="Pangilinan J."/>
            <person name="Riley R."/>
            <person name="Labutti K."/>
            <person name="Andreopoulos B."/>
            <person name="Lipzen A."/>
            <person name="Chen C."/>
            <person name="Yanf M."/>
            <person name="Daum C."/>
            <person name="Ng V."/>
            <person name="Clum A."/>
            <person name="Ohm R."/>
            <person name="Martin F."/>
            <person name="Silar P."/>
            <person name="Natvig D."/>
            <person name="Lalanne C."/>
            <person name="Gautier V."/>
            <person name="Ament-Velasquez S.L."/>
            <person name="Kruys A."/>
            <person name="Hutchinson M.I."/>
            <person name="Powell A.J."/>
            <person name="Barry K."/>
            <person name="Miller A.N."/>
            <person name="Grigoriev I.V."/>
            <person name="Debuchy R."/>
            <person name="Gladieux P."/>
            <person name="Thoren M.H."/>
            <person name="Johannesson H."/>
        </authorList>
    </citation>
    <scope>NUCLEOTIDE SEQUENCE</scope>
    <source>
        <strain evidence="3">CBS 508.74</strain>
    </source>
</reference>
<feature type="region of interest" description="Disordered" evidence="1">
    <location>
        <begin position="26"/>
        <end position="60"/>
    </location>
</feature>
<proteinExistence type="predicted"/>
<reference evidence="3" key="1">
    <citation type="journal article" date="2023" name="Mol. Phylogenet. Evol.">
        <title>Genome-scale phylogeny and comparative genomics of the fungal order Sordariales.</title>
        <authorList>
            <person name="Hensen N."/>
            <person name="Bonometti L."/>
            <person name="Westerberg I."/>
            <person name="Brannstrom I.O."/>
            <person name="Guillou S."/>
            <person name="Cros-Aarteil S."/>
            <person name="Calhoun S."/>
            <person name="Haridas S."/>
            <person name="Kuo A."/>
            <person name="Mondo S."/>
            <person name="Pangilinan J."/>
            <person name="Riley R."/>
            <person name="LaButti K."/>
            <person name="Andreopoulos B."/>
            <person name="Lipzen A."/>
            <person name="Chen C."/>
            <person name="Yan M."/>
            <person name="Daum C."/>
            <person name="Ng V."/>
            <person name="Clum A."/>
            <person name="Steindorff A."/>
            <person name="Ohm R.A."/>
            <person name="Martin F."/>
            <person name="Silar P."/>
            <person name="Natvig D.O."/>
            <person name="Lalanne C."/>
            <person name="Gautier V."/>
            <person name="Ament-Velasquez S.L."/>
            <person name="Kruys A."/>
            <person name="Hutchinson M.I."/>
            <person name="Powell A.J."/>
            <person name="Barry K."/>
            <person name="Miller A.N."/>
            <person name="Grigoriev I.V."/>
            <person name="Debuchy R."/>
            <person name="Gladieux P."/>
            <person name="Hiltunen Thoren M."/>
            <person name="Johannesson H."/>
        </authorList>
    </citation>
    <scope>NUCLEOTIDE SEQUENCE</scope>
    <source>
        <strain evidence="3">CBS 508.74</strain>
    </source>
</reference>
<feature type="domain" description="BHLH" evidence="2">
    <location>
        <begin position="238"/>
        <end position="300"/>
    </location>
</feature>
<feature type="region of interest" description="Disordered" evidence="1">
    <location>
        <begin position="129"/>
        <end position="153"/>
    </location>
</feature>
<dbReference type="RefSeq" id="XP_064667889.1">
    <property type="nucleotide sequence ID" value="XM_064809138.1"/>
</dbReference>
<gene>
    <name evidence="3" type="ORF">N656DRAFT_289338</name>
</gene>
<name>A0AAN6QHK2_9PEZI</name>
<dbReference type="InterPro" id="IPR011598">
    <property type="entry name" value="bHLH_dom"/>
</dbReference>